<dbReference type="PATRIC" id="fig|1121015.4.peg.350"/>
<name>A0A091BKB3_9GAMM</name>
<gene>
    <name evidence="2" type="ORF">N789_01770</name>
</gene>
<dbReference type="EMBL" id="AVCI01000001">
    <property type="protein sequence ID" value="KFN44765.1"/>
    <property type="molecule type" value="Genomic_DNA"/>
</dbReference>
<organism evidence="2 3">
    <name type="scientific">Arenimonas oryziterrae DSM 21050 = YC6267</name>
    <dbReference type="NCBI Taxonomy" id="1121015"/>
    <lineage>
        <taxon>Bacteria</taxon>
        <taxon>Pseudomonadati</taxon>
        <taxon>Pseudomonadota</taxon>
        <taxon>Gammaproteobacteria</taxon>
        <taxon>Lysobacterales</taxon>
        <taxon>Lysobacteraceae</taxon>
        <taxon>Arenimonas</taxon>
    </lineage>
</organism>
<protein>
    <recommendedName>
        <fullName evidence="4">Phytase-like domain-containing protein</fullName>
    </recommendedName>
</protein>
<dbReference type="STRING" id="1121015.GCA_000420545_01300"/>
<comment type="caution">
    <text evidence="2">The sequence shown here is derived from an EMBL/GenBank/DDBJ whole genome shotgun (WGS) entry which is preliminary data.</text>
</comment>
<feature type="signal peptide" evidence="1">
    <location>
        <begin position="1"/>
        <end position="18"/>
    </location>
</feature>
<evidence type="ECO:0000256" key="1">
    <source>
        <dbReference type="SAM" id="SignalP"/>
    </source>
</evidence>
<accession>A0A091BKB3</accession>
<evidence type="ECO:0008006" key="4">
    <source>
        <dbReference type="Google" id="ProtNLM"/>
    </source>
</evidence>
<dbReference type="Proteomes" id="UP000029385">
    <property type="component" value="Unassembled WGS sequence"/>
</dbReference>
<evidence type="ECO:0000313" key="3">
    <source>
        <dbReference type="Proteomes" id="UP000029385"/>
    </source>
</evidence>
<keyword evidence="3" id="KW-1185">Reference proteome</keyword>
<dbReference type="SUPFAM" id="SSF101898">
    <property type="entry name" value="NHL repeat"/>
    <property type="match status" value="1"/>
</dbReference>
<evidence type="ECO:0000313" key="2">
    <source>
        <dbReference type="EMBL" id="KFN44765.1"/>
    </source>
</evidence>
<sequence>MPMRATTALLLLSLLAPAAYGVSWSQAEYAGTLTDPDLDEVSGLAASRAHPGLYWAVNDSGNPARLVLLKPDGTRVASYSTVGAENTDWEDIDSFELDGKRYLLVADTGDNGGIRTDLSLLVFEEPRTIKDGGEMPLAWKIEFRWPDGARDCEASAVDPVNGDVLLISKKRVPPELFRLPLRPSTGVQVAEKIATLPGIAQPSEQELEKNPVYGRYRSQISGADLSPNGRVLAVMNYHSIYFYIRAPGQSWPAATQRPPSQLRFPWLPQAEAIAFSTDGSTLLIGSEQRPTPLLRFRVVSK</sequence>
<dbReference type="eggNOG" id="COG0823">
    <property type="taxonomic scope" value="Bacteria"/>
</dbReference>
<reference evidence="2 3" key="1">
    <citation type="submission" date="2013-09" db="EMBL/GenBank/DDBJ databases">
        <title>Genome sequencing of Arenimonas oryziterrae.</title>
        <authorList>
            <person name="Chen F."/>
            <person name="Wang G."/>
        </authorList>
    </citation>
    <scope>NUCLEOTIDE SEQUENCE [LARGE SCALE GENOMIC DNA]</scope>
    <source>
        <strain evidence="2 3">YC6267</strain>
    </source>
</reference>
<keyword evidence="1" id="KW-0732">Signal</keyword>
<proteinExistence type="predicted"/>
<dbReference type="AlphaFoldDB" id="A0A091BKB3"/>
<feature type="chain" id="PRO_5001869877" description="Phytase-like domain-containing protein" evidence="1">
    <location>
        <begin position="19"/>
        <end position="301"/>
    </location>
</feature>